<feature type="repeat" description="PPR" evidence="5">
    <location>
        <begin position="289"/>
        <end position="323"/>
    </location>
</feature>
<feature type="compositionally biased region" description="Low complexity" evidence="6">
    <location>
        <begin position="16"/>
        <end position="29"/>
    </location>
</feature>
<dbReference type="InterPro" id="IPR000504">
    <property type="entry name" value="RRM_dom"/>
</dbReference>
<dbReference type="PANTHER" id="PTHR47939:SF1">
    <property type="entry name" value="OS04G0684500 PROTEIN"/>
    <property type="match status" value="1"/>
</dbReference>
<feature type="domain" description="RRM" evidence="7">
    <location>
        <begin position="111"/>
        <end position="192"/>
    </location>
</feature>
<feature type="repeat" description="PPR" evidence="5">
    <location>
        <begin position="359"/>
        <end position="393"/>
    </location>
</feature>
<dbReference type="InterPro" id="IPR002885">
    <property type="entry name" value="PPR_rpt"/>
</dbReference>
<evidence type="ECO:0000313" key="8">
    <source>
        <dbReference type="EMBL" id="GJN25984.1"/>
    </source>
</evidence>
<dbReference type="PANTHER" id="PTHR47939">
    <property type="entry name" value="MEMBRANE-ASSOCIATED SALT-INDUCIBLE PROTEIN-LIKE"/>
    <property type="match status" value="1"/>
</dbReference>
<evidence type="ECO:0000256" key="4">
    <source>
        <dbReference type="PROSITE-ProRule" id="PRU00176"/>
    </source>
</evidence>
<keyword evidence="3" id="KW-0809">Transit peptide</keyword>
<dbReference type="PROSITE" id="PS51375">
    <property type="entry name" value="PPR"/>
    <property type="match status" value="6"/>
</dbReference>
<evidence type="ECO:0000259" key="7">
    <source>
        <dbReference type="PROSITE" id="PS50102"/>
    </source>
</evidence>
<feature type="repeat" description="PPR" evidence="5">
    <location>
        <begin position="520"/>
        <end position="554"/>
    </location>
</feature>
<protein>
    <recommendedName>
        <fullName evidence="7">RRM domain-containing protein</fullName>
    </recommendedName>
</protein>
<accession>A0AAV5ETZ5</accession>
<dbReference type="Pfam" id="PF13812">
    <property type="entry name" value="PPR_3"/>
    <property type="match status" value="2"/>
</dbReference>
<dbReference type="AlphaFoldDB" id="A0AAV5ETZ5"/>
<feature type="compositionally biased region" description="Low complexity" evidence="6">
    <location>
        <begin position="640"/>
        <end position="652"/>
    </location>
</feature>
<organism evidence="8 9">
    <name type="scientific">Eleusine coracana subsp. coracana</name>
    <dbReference type="NCBI Taxonomy" id="191504"/>
    <lineage>
        <taxon>Eukaryota</taxon>
        <taxon>Viridiplantae</taxon>
        <taxon>Streptophyta</taxon>
        <taxon>Embryophyta</taxon>
        <taxon>Tracheophyta</taxon>
        <taxon>Spermatophyta</taxon>
        <taxon>Magnoliopsida</taxon>
        <taxon>Liliopsida</taxon>
        <taxon>Poales</taxon>
        <taxon>Poaceae</taxon>
        <taxon>PACMAD clade</taxon>
        <taxon>Chloridoideae</taxon>
        <taxon>Cynodonteae</taxon>
        <taxon>Eleusininae</taxon>
        <taxon>Eleusine</taxon>
    </lineage>
</organism>
<dbReference type="InterPro" id="IPR011990">
    <property type="entry name" value="TPR-like_helical_dom_sf"/>
</dbReference>
<evidence type="ECO:0000256" key="1">
    <source>
        <dbReference type="ARBA" id="ARBA00007626"/>
    </source>
</evidence>
<dbReference type="NCBIfam" id="TIGR00756">
    <property type="entry name" value="PPR"/>
    <property type="match status" value="6"/>
</dbReference>
<dbReference type="InterPro" id="IPR035979">
    <property type="entry name" value="RBD_domain_sf"/>
</dbReference>
<evidence type="ECO:0000256" key="3">
    <source>
        <dbReference type="ARBA" id="ARBA00022946"/>
    </source>
</evidence>
<reference evidence="8" key="1">
    <citation type="journal article" date="2018" name="DNA Res.">
        <title>Multiple hybrid de novo genome assembly of finger millet, an orphan allotetraploid crop.</title>
        <authorList>
            <person name="Hatakeyama M."/>
            <person name="Aluri S."/>
            <person name="Balachadran M.T."/>
            <person name="Sivarajan S.R."/>
            <person name="Patrignani A."/>
            <person name="Gruter S."/>
            <person name="Poveda L."/>
            <person name="Shimizu-Inatsugi R."/>
            <person name="Baeten J."/>
            <person name="Francoijs K.J."/>
            <person name="Nataraja K.N."/>
            <person name="Reddy Y.A.N."/>
            <person name="Phadnis S."/>
            <person name="Ravikumar R.L."/>
            <person name="Schlapbach R."/>
            <person name="Sreeman S.M."/>
            <person name="Shimizu K.K."/>
        </authorList>
    </citation>
    <scope>NUCLEOTIDE SEQUENCE</scope>
</reference>
<feature type="compositionally biased region" description="Pro residues" evidence="6">
    <location>
        <begin position="30"/>
        <end position="57"/>
    </location>
</feature>
<proteinExistence type="inferred from homology"/>
<gene>
    <name evidence="8" type="primary">gb13874</name>
    <name evidence="8" type="ORF">PR202_gb13874</name>
</gene>
<sequence length="666" mass="74312">MLMQFLAAPHLPPSSKPFKPVSSSASFRRPSPPPPAPSIPPSPAPQPSPPPPPPPTNPLSSKLWLSSKLSPPPPTPPPPPPPPVPVEQPPLELEPEAEAAPVRQEEFRQKGKLFVGNLPLWAKKPEIVEFFRQFGPLEKVELVRGHDDPERNVGFCFLYYGGDDPESSAERAVEVDGVEFRGKSLTVRLDDGRKGKARAEERARWVEHGGRREPRSPWHKGREEACRDFRRVIESQPENWQAVVSAFERIPKPSRREFGLMVVYYAKRGDKHHARATFENMRARGIEPNAFVFTSLVHAYAVARDMRGAVSCAEEMKSEGLELTVVTYSILIAGYAKINDAQSADNLFKEAKSKLENLNGIIYSNIIHAHCQSGNMDRAEELVREMEEEGIDAPIDLGKVPKALAVERAISVLDKMSIAGITPNEHTYTIIMKGYAASGDIGKAFEYFTKIKESGLKLDVWARRGDVWEAADLMKQMKEDGVPPNIHTYTSYINACCKAGDMQRAENVVQEMAELRLKPNIKTYTTLIKGWARVALPDRALKCFEEMKLAGLKPDEAAYHCLVTSLLSRATVMEGSTYTGILSVCREMFENDLTVDLRTAVHWSKWLHKIERTGGALTEALQKIFPPDWNSFEDLEGSRFLSSGDSGSCSDSEFSEDDEDNDVDDH</sequence>
<feature type="repeat" description="PPR" evidence="5">
    <location>
        <begin position="424"/>
        <end position="458"/>
    </location>
</feature>
<dbReference type="SUPFAM" id="SSF81901">
    <property type="entry name" value="HCP-like"/>
    <property type="match status" value="1"/>
</dbReference>
<evidence type="ECO:0000256" key="5">
    <source>
        <dbReference type="PROSITE-ProRule" id="PRU00708"/>
    </source>
</evidence>
<evidence type="ECO:0000256" key="6">
    <source>
        <dbReference type="SAM" id="MobiDB-lite"/>
    </source>
</evidence>
<feature type="region of interest" description="Disordered" evidence="6">
    <location>
        <begin position="640"/>
        <end position="666"/>
    </location>
</feature>
<dbReference type="SMART" id="SM00360">
    <property type="entry name" value="RRM"/>
    <property type="match status" value="1"/>
</dbReference>
<name>A0AAV5ETZ5_ELECO</name>
<feature type="compositionally biased region" description="Acidic residues" evidence="6">
    <location>
        <begin position="653"/>
        <end position="666"/>
    </location>
</feature>
<dbReference type="InterPro" id="IPR012677">
    <property type="entry name" value="Nucleotide-bd_a/b_plait_sf"/>
</dbReference>
<dbReference type="EMBL" id="BQKI01000079">
    <property type="protein sequence ID" value="GJN25984.1"/>
    <property type="molecule type" value="Genomic_DNA"/>
</dbReference>
<dbReference type="SUPFAM" id="SSF54928">
    <property type="entry name" value="RNA-binding domain, RBD"/>
    <property type="match status" value="1"/>
</dbReference>
<dbReference type="GO" id="GO:0003723">
    <property type="term" value="F:RNA binding"/>
    <property type="evidence" value="ECO:0007669"/>
    <property type="project" value="UniProtKB-UniRule"/>
</dbReference>
<dbReference type="CDD" id="cd00590">
    <property type="entry name" value="RRM_SF"/>
    <property type="match status" value="1"/>
</dbReference>
<dbReference type="InterPro" id="IPR050667">
    <property type="entry name" value="PPR-containing_protein"/>
</dbReference>
<dbReference type="Gene3D" id="1.25.40.10">
    <property type="entry name" value="Tetratricopeptide repeat domain"/>
    <property type="match status" value="3"/>
</dbReference>
<feature type="repeat" description="PPR" evidence="5">
    <location>
        <begin position="485"/>
        <end position="519"/>
    </location>
</feature>
<dbReference type="Pfam" id="PF01535">
    <property type="entry name" value="PPR"/>
    <property type="match status" value="2"/>
</dbReference>
<feature type="repeat" description="PPR" evidence="5">
    <location>
        <begin position="254"/>
        <end position="288"/>
    </location>
</feature>
<dbReference type="Gene3D" id="3.30.70.330">
    <property type="match status" value="1"/>
</dbReference>
<dbReference type="Pfam" id="PF00076">
    <property type="entry name" value="RRM_1"/>
    <property type="match status" value="1"/>
</dbReference>
<dbReference type="PROSITE" id="PS50102">
    <property type="entry name" value="RRM"/>
    <property type="match status" value="1"/>
</dbReference>
<comment type="similarity">
    <text evidence="1">Belongs to the PPR family. P subfamily.</text>
</comment>
<comment type="caution">
    <text evidence="8">The sequence shown here is derived from an EMBL/GenBank/DDBJ whole genome shotgun (WGS) entry which is preliminary data.</text>
</comment>
<keyword evidence="4" id="KW-0694">RNA-binding</keyword>
<feature type="compositionally biased region" description="Pro residues" evidence="6">
    <location>
        <begin position="70"/>
        <end position="88"/>
    </location>
</feature>
<evidence type="ECO:0000313" key="9">
    <source>
        <dbReference type="Proteomes" id="UP001054889"/>
    </source>
</evidence>
<feature type="region of interest" description="Disordered" evidence="6">
    <location>
        <begin position="1"/>
        <end position="104"/>
    </location>
</feature>
<keyword evidence="9" id="KW-1185">Reference proteome</keyword>
<evidence type="ECO:0000256" key="2">
    <source>
        <dbReference type="ARBA" id="ARBA00022737"/>
    </source>
</evidence>
<reference evidence="8" key="2">
    <citation type="submission" date="2021-12" db="EMBL/GenBank/DDBJ databases">
        <title>Resequencing data analysis of finger millet.</title>
        <authorList>
            <person name="Hatakeyama M."/>
            <person name="Aluri S."/>
            <person name="Balachadran M.T."/>
            <person name="Sivarajan S.R."/>
            <person name="Poveda L."/>
            <person name="Shimizu-Inatsugi R."/>
            <person name="Schlapbach R."/>
            <person name="Sreeman S.M."/>
            <person name="Shimizu K.K."/>
        </authorList>
    </citation>
    <scope>NUCLEOTIDE SEQUENCE</scope>
</reference>
<dbReference type="Proteomes" id="UP001054889">
    <property type="component" value="Unassembled WGS sequence"/>
</dbReference>
<feature type="compositionally biased region" description="Low complexity" evidence="6">
    <location>
        <begin position="58"/>
        <end position="69"/>
    </location>
</feature>
<keyword evidence="2" id="KW-0677">Repeat</keyword>